<dbReference type="PANTHER" id="PTHR47320">
    <property type="entry name" value="BIFUNCTIONAL URIDYLYLTRANSFERASE/URIDYLYL-REMOVING ENZYME"/>
    <property type="match status" value="1"/>
</dbReference>
<dbReference type="Pfam" id="PF01966">
    <property type="entry name" value="HD"/>
    <property type="match status" value="1"/>
</dbReference>
<reference evidence="10 11" key="1">
    <citation type="submission" date="2020-08" db="EMBL/GenBank/DDBJ databases">
        <title>Genomic Encyclopedia of Type Strains, Phase IV (KMG-IV): sequencing the most valuable type-strain genomes for metagenomic binning, comparative biology and taxonomic classification.</title>
        <authorList>
            <person name="Goeker M."/>
        </authorList>
    </citation>
    <scope>NUCLEOTIDE SEQUENCE [LARGE SCALE GENOMIC DNA]</scope>
    <source>
        <strain evidence="10 11">DSM 28570</strain>
    </source>
</reference>
<comment type="catalytic activity">
    <reaction evidence="7">
        <text>[protein-PII]-uridylyl-L-tyrosine + H2O = [protein-PII]-L-tyrosine + UMP + H(+)</text>
        <dbReference type="Rhea" id="RHEA:48600"/>
        <dbReference type="Rhea" id="RHEA-COMP:12147"/>
        <dbReference type="Rhea" id="RHEA-COMP:12148"/>
        <dbReference type="ChEBI" id="CHEBI:15377"/>
        <dbReference type="ChEBI" id="CHEBI:15378"/>
        <dbReference type="ChEBI" id="CHEBI:46858"/>
        <dbReference type="ChEBI" id="CHEBI:57865"/>
        <dbReference type="ChEBI" id="CHEBI:90602"/>
    </reaction>
</comment>
<evidence type="ECO:0000313" key="11">
    <source>
        <dbReference type="Proteomes" id="UP000539642"/>
    </source>
</evidence>
<keyword evidence="2 7" id="KW-0548">Nucleotidyltransferase</keyword>
<comment type="caution">
    <text evidence="7">Lacks conserved residue(s) required for the propagation of feature annotation.</text>
</comment>
<dbReference type="InterPro" id="IPR043519">
    <property type="entry name" value="NT_sf"/>
</dbReference>
<dbReference type="CDD" id="cd04899">
    <property type="entry name" value="ACT_ACR-UUR-like_2"/>
    <property type="match status" value="1"/>
</dbReference>
<dbReference type="InterPro" id="IPR005105">
    <property type="entry name" value="GlnD_Uridyltrans_N"/>
</dbReference>
<dbReference type="Gene3D" id="1.20.120.330">
    <property type="entry name" value="Nucleotidyltransferases domain 2"/>
    <property type="match status" value="1"/>
</dbReference>
<dbReference type="SUPFAM" id="SSF109604">
    <property type="entry name" value="HD-domain/PDEase-like"/>
    <property type="match status" value="1"/>
</dbReference>
<dbReference type="GO" id="GO:0008773">
    <property type="term" value="F:[protein-PII] uridylyltransferase activity"/>
    <property type="evidence" value="ECO:0007669"/>
    <property type="project" value="UniProtKB-UniRule"/>
</dbReference>
<dbReference type="GO" id="GO:0006808">
    <property type="term" value="P:regulation of nitrogen utilization"/>
    <property type="evidence" value="ECO:0007669"/>
    <property type="project" value="UniProtKB-UniRule"/>
</dbReference>
<comment type="function">
    <text evidence="7">Modifies, by uridylylation and deuridylylation, the PII regulatory proteins (GlnB and homologs), in response to the nitrogen status of the cell that GlnD senses through the glutamine level. Under low glutamine levels, catalyzes the conversion of the PII proteins and UTP to PII-UMP and PPi, while under higher glutamine levels, GlnD hydrolyzes PII-UMP to PII and UMP (deuridylylation). Thus, controls uridylylation state and activity of the PII proteins, and plays an important role in the regulation of nitrogen metabolism.</text>
</comment>
<comment type="domain">
    <text evidence="7">Has four distinct domains: an N-terminal nucleotidyltransferase (NT) domain responsible for UTase activity, a central HD domain that encodes UR activity, and two C-terminal ACT domains that seem to have a role in glutamine sensing.</text>
</comment>
<dbReference type="Proteomes" id="UP000539642">
    <property type="component" value="Unassembled WGS sequence"/>
</dbReference>
<dbReference type="Pfam" id="PF01842">
    <property type="entry name" value="ACT"/>
    <property type="match status" value="1"/>
</dbReference>
<comment type="similarity">
    <text evidence="7">Belongs to the GlnD family.</text>
</comment>
<dbReference type="NCBIfam" id="TIGR01693">
    <property type="entry name" value="UTase_glnD"/>
    <property type="match status" value="1"/>
</dbReference>
<name>A0A840V1G1_9BACT</name>
<dbReference type="EC" id="2.7.7.59" evidence="7"/>
<keyword evidence="5 7" id="KW-0460">Magnesium</keyword>
<dbReference type="Gene3D" id="1.10.3210.10">
    <property type="entry name" value="Hypothetical protein af1432"/>
    <property type="match status" value="1"/>
</dbReference>
<evidence type="ECO:0000259" key="8">
    <source>
        <dbReference type="PROSITE" id="PS51671"/>
    </source>
</evidence>
<feature type="domain" description="ACT" evidence="8">
    <location>
        <begin position="788"/>
        <end position="862"/>
    </location>
</feature>
<comment type="caution">
    <text evidence="10">The sequence shown here is derived from an EMBL/GenBank/DDBJ whole genome shotgun (WGS) entry which is preliminary data.</text>
</comment>
<evidence type="ECO:0000256" key="6">
    <source>
        <dbReference type="ARBA" id="ARBA00023268"/>
    </source>
</evidence>
<accession>A0A840V1G1</accession>
<dbReference type="SUPFAM" id="SSF81593">
    <property type="entry name" value="Nucleotidyltransferase substrate binding subunit/domain"/>
    <property type="match status" value="1"/>
</dbReference>
<keyword evidence="3" id="KW-0677">Repeat</keyword>
<keyword evidence="1 7" id="KW-0808">Transferase</keyword>
<evidence type="ECO:0000256" key="2">
    <source>
        <dbReference type="ARBA" id="ARBA00022695"/>
    </source>
</evidence>
<evidence type="ECO:0000259" key="9">
    <source>
        <dbReference type="PROSITE" id="PS51831"/>
    </source>
</evidence>
<comment type="activity regulation">
    <text evidence="7">Uridylyltransferase (UTase) activity is inhibited by glutamine, while glutamine activates uridylyl-removing (UR) activity.</text>
</comment>
<dbReference type="Pfam" id="PF03445">
    <property type="entry name" value="DUF294"/>
    <property type="match status" value="1"/>
</dbReference>
<feature type="region of interest" description="Uridylyltransferase" evidence="7">
    <location>
        <begin position="1"/>
        <end position="320"/>
    </location>
</feature>
<dbReference type="InterPro" id="IPR010043">
    <property type="entry name" value="UTase/UR"/>
</dbReference>
<protein>
    <recommendedName>
        <fullName evidence="7">Bifunctional uridylyltransferase/uridylyl-removing enzyme</fullName>
        <shortName evidence="7">UTase/UR</shortName>
    </recommendedName>
    <alternativeName>
        <fullName evidence="7">Bifunctional [protein-PII] modification enzyme</fullName>
    </alternativeName>
    <alternativeName>
        <fullName evidence="7">Bifunctional nitrogen sensor protein</fullName>
    </alternativeName>
    <domain>
        <recommendedName>
            <fullName evidence="7">[Protein-PII] uridylyltransferase</fullName>
            <shortName evidence="7">PII uridylyltransferase</shortName>
            <shortName evidence="7">UTase</shortName>
            <ecNumber evidence="7">2.7.7.59</ecNumber>
        </recommendedName>
    </domain>
    <domain>
        <recommendedName>
            <fullName evidence="7">[Protein-PII]-UMP uridylyl-removing enzyme</fullName>
            <shortName evidence="7">UR</shortName>
            <ecNumber evidence="7">3.1.4.-</ecNumber>
        </recommendedName>
    </domain>
</protein>
<feature type="domain" description="ACT" evidence="8">
    <location>
        <begin position="675"/>
        <end position="757"/>
    </location>
</feature>
<evidence type="ECO:0000256" key="4">
    <source>
        <dbReference type="ARBA" id="ARBA00022801"/>
    </source>
</evidence>
<dbReference type="EC" id="3.1.4.-" evidence="7"/>
<dbReference type="CDD" id="cd00077">
    <property type="entry name" value="HDc"/>
    <property type="match status" value="1"/>
</dbReference>
<dbReference type="PANTHER" id="PTHR47320:SF1">
    <property type="entry name" value="BIFUNCTIONAL URIDYLYLTRANSFERASE_URIDYLYL-REMOVING ENZYME"/>
    <property type="match status" value="1"/>
</dbReference>
<dbReference type="RefSeq" id="WP_183348398.1">
    <property type="nucleotide sequence ID" value="NZ_JACHEO010000002.1"/>
</dbReference>
<sequence length="862" mass="97595">MAVHLRTEREALEKLWEQGLSGRSLLLHHSRLVDEFIVGCFAGAARNLPPETVALVALGGYGRRELFPYSDIDLMLLYRPDFRDGVRAIADAVLYPLWDSGMEVGHGVRTVEESLQQAGEDYFFLVSMLDARLIAGSAGLFGNLLLRFRDEYIEGRRDVFVEKMKEHRRRRRQRYGHHSYLLEPHIKEGKGGLRDVQAMVWTAKVVFGLSDIEDIFDAGLLSPEEQKEFTASWDMLIRLRNRLHYVSRRKNDQLYLEQQVEMAEAFGYTGNDAVLAVENFMRDVYRQLRVVAVTTDLFFDHVDEVLGLAGKGPLSAPDKEIEKGIEIRLGSIHLVLPQQQLEARPHVLMRLFLAAARAGLPLHHRTQKVVMANLALITDKIRMSPRMSKAFMALLVEAENIFPVLETMLETAMLQTYIPEFSRIVTLAQHDVYHIYTVDRHSLQTVVELRLVAAEQETVYRQIASPQILCLAALLHDIGKGAGRDHSEEGAGIALAVGRRLGLSSAECDLLSFLVRYHLFIPENALRRDLNDAAFIQRCAETIGDMERLAMLYLLSIADSRATGPSAWSDWKATLMQEMFLRVFPYLDFSAGQTTDLVEIVRHEEQGADWLRDQVDDLLAGEARPLIDLASLSSDYILSFAPEKVVDHVRLHRDNYRLLRQKSLVLAQDHGDLWEILVLSSDRPGLLAKICGVVTLNNLAVVKAQIFTWDDGTVVDVLDVRPVDGLRFAEKDWRVMNADLDAAITHRFDLGHRLLKKLASGNGRRYDRSGRISPRVIIDNDSSDVYSVIEIHSADLPGMLYRITQTLADFGMNIRRAYIATEVERLIDVFYVLDAKGRKIIDAGIQREVVHGLLYTLGLKEA</sequence>
<dbReference type="AlphaFoldDB" id="A0A840V1G1"/>
<feature type="domain" description="HD" evidence="9">
    <location>
        <begin position="438"/>
        <end position="552"/>
    </location>
</feature>
<dbReference type="InterPro" id="IPR002912">
    <property type="entry name" value="ACT_dom"/>
</dbReference>
<dbReference type="PROSITE" id="PS51671">
    <property type="entry name" value="ACT"/>
    <property type="match status" value="2"/>
</dbReference>
<keyword evidence="11" id="KW-1185">Reference proteome</keyword>
<comment type="cofactor">
    <cofactor evidence="7">
        <name>Mg(2+)</name>
        <dbReference type="ChEBI" id="CHEBI:18420"/>
    </cofactor>
</comment>
<dbReference type="CDD" id="cd05401">
    <property type="entry name" value="NT_GlnE_GlnD_like"/>
    <property type="match status" value="1"/>
</dbReference>
<dbReference type="GO" id="GO:0008081">
    <property type="term" value="F:phosphoric diester hydrolase activity"/>
    <property type="evidence" value="ECO:0007669"/>
    <property type="project" value="UniProtKB-UniRule"/>
</dbReference>
<dbReference type="PROSITE" id="PS51831">
    <property type="entry name" value="HD"/>
    <property type="match status" value="1"/>
</dbReference>
<gene>
    <name evidence="7" type="primary">glnD</name>
    <name evidence="10" type="ORF">HNQ81_000731</name>
</gene>
<keyword evidence="4 7" id="KW-0378">Hydrolase</keyword>
<dbReference type="InterPro" id="IPR006674">
    <property type="entry name" value="HD_domain"/>
</dbReference>
<dbReference type="PIRSF" id="PIRSF006288">
    <property type="entry name" value="PII_uridyltransf"/>
    <property type="match status" value="1"/>
</dbReference>
<dbReference type="InterPro" id="IPR045865">
    <property type="entry name" value="ACT-like_dom_sf"/>
</dbReference>
<dbReference type="Pfam" id="PF08335">
    <property type="entry name" value="GlnD_UR_UTase"/>
    <property type="match status" value="1"/>
</dbReference>
<dbReference type="SUPFAM" id="SSF81301">
    <property type="entry name" value="Nucleotidyltransferase"/>
    <property type="match status" value="1"/>
</dbReference>
<organism evidence="10 11">
    <name type="scientific">Desulfoprunum benzoelyticum</name>
    <dbReference type="NCBI Taxonomy" id="1506996"/>
    <lineage>
        <taxon>Bacteria</taxon>
        <taxon>Pseudomonadati</taxon>
        <taxon>Thermodesulfobacteriota</taxon>
        <taxon>Desulfobulbia</taxon>
        <taxon>Desulfobulbales</taxon>
        <taxon>Desulfobulbaceae</taxon>
        <taxon>Desulfoprunum</taxon>
    </lineage>
</organism>
<proteinExistence type="inferred from homology"/>
<evidence type="ECO:0000256" key="1">
    <source>
        <dbReference type="ARBA" id="ARBA00022679"/>
    </source>
</evidence>
<dbReference type="EMBL" id="JACHEO010000002">
    <property type="protein sequence ID" value="MBB5347021.1"/>
    <property type="molecule type" value="Genomic_DNA"/>
</dbReference>
<evidence type="ECO:0000256" key="7">
    <source>
        <dbReference type="HAMAP-Rule" id="MF_00277"/>
    </source>
</evidence>
<dbReference type="CDD" id="cd04900">
    <property type="entry name" value="ACT_UUR-like_1"/>
    <property type="match status" value="1"/>
</dbReference>
<dbReference type="SUPFAM" id="SSF55021">
    <property type="entry name" value="ACT-like"/>
    <property type="match status" value="2"/>
</dbReference>
<dbReference type="InterPro" id="IPR013546">
    <property type="entry name" value="PII_UdlTrfase/GS_AdlTrfase"/>
</dbReference>
<comment type="catalytic activity">
    <reaction evidence="7">
        <text>[protein-PII]-L-tyrosine + UTP = [protein-PII]-uridylyl-L-tyrosine + diphosphate</text>
        <dbReference type="Rhea" id="RHEA:13673"/>
        <dbReference type="Rhea" id="RHEA-COMP:12147"/>
        <dbReference type="Rhea" id="RHEA-COMP:12148"/>
        <dbReference type="ChEBI" id="CHEBI:33019"/>
        <dbReference type="ChEBI" id="CHEBI:46398"/>
        <dbReference type="ChEBI" id="CHEBI:46858"/>
        <dbReference type="ChEBI" id="CHEBI:90602"/>
        <dbReference type="EC" id="2.7.7.59"/>
    </reaction>
</comment>
<evidence type="ECO:0000256" key="5">
    <source>
        <dbReference type="ARBA" id="ARBA00022842"/>
    </source>
</evidence>
<evidence type="ECO:0000313" key="10">
    <source>
        <dbReference type="EMBL" id="MBB5347021.1"/>
    </source>
</evidence>
<dbReference type="InterPro" id="IPR003607">
    <property type="entry name" value="HD/PDEase_dom"/>
</dbReference>
<keyword evidence="6 7" id="KW-0511">Multifunctional enzyme</keyword>
<dbReference type="SMART" id="SM00471">
    <property type="entry name" value="HDc"/>
    <property type="match status" value="1"/>
</dbReference>
<evidence type="ECO:0000256" key="3">
    <source>
        <dbReference type="ARBA" id="ARBA00022737"/>
    </source>
</evidence>
<dbReference type="HAMAP" id="MF_00277">
    <property type="entry name" value="PII_uridylyl_transf"/>
    <property type="match status" value="1"/>
</dbReference>